<feature type="domain" description="Type II/III secretion system secretin-like" evidence="4">
    <location>
        <begin position="318"/>
        <end position="478"/>
    </location>
</feature>
<dbReference type="Pfam" id="PF13629">
    <property type="entry name" value="T2SS-T3SS_pil_N"/>
    <property type="match status" value="1"/>
</dbReference>
<dbReference type="AlphaFoldDB" id="A0A0E9MQ78"/>
<evidence type="ECO:0000256" key="2">
    <source>
        <dbReference type="SAM" id="MobiDB-lite"/>
    </source>
</evidence>
<dbReference type="InterPro" id="IPR050810">
    <property type="entry name" value="Bact_Secretion_Sys_Channel"/>
</dbReference>
<comment type="caution">
    <text evidence="6">The sequence shown here is derived from an EMBL/GenBank/DDBJ whole genome shotgun (WGS) entry which is preliminary data.</text>
</comment>
<keyword evidence="7" id="KW-1185">Reference proteome</keyword>
<feature type="chain" id="PRO_5002429297" evidence="3">
    <location>
        <begin position="30"/>
        <end position="560"/>
    </location>
</feature>
<evidence type="ECO:0000259" key="4">
    <source>
        <dbReference type="Pfam" id="PF00263"/>
    </source>
</evidence>
<dbReference type="InterPro" id="IPR004846">
    <property type="entry name" value="T2SS/T3SS_dom"/>
</dbReference>
<reference evidence="6 7" key="1">
    <citation type="submission" date="2015-04" db="EMBL/GenBank/DDBJ databases">
        <title>Whole genome shotgun sequence of Sphingomonas changbaiensis NBRC 104936.</title>
        <authorList>
            <person name="Katano-Makiyama Y."/>
            <person name="Hosoyama A."/>
            <person name="Hashimoto M."/>
            <person name="Noguchi M."/>
            <person name="Tsuchikane K."/>
            <person name="Ohji S."/>
            <person name="Yamazoe A."/>
            <person name="Ichikawa N."/>
            <person name="Kimura A."/>
            <person name="Fujita N."/>
        </authorList>
    </citation>
    <scope>NUCLEOTIDE SEQUENCE [LARGE SCALE GENOMIC DNA]</scope>
    <source>
        <strain evidence="6 7">NBRC 104936</strain>
    </source>
</reference>
<dbReference type="STRING" id="1219043.SCH01S_37_00060"/>
<feature type="signal peptide" evidence="3">
    <location>
        <begin position="1"/>
        <end position="29"/>
    </location>
</feature>
<name>A0A0E9MQ78_9SPHN</name>
<organism evidence="6 7">
    <name type="scientific">Sphingomonas changbaiensis NBRC 104936</name>
    <dbReference type="NCBI Taxonomy" id="1219043"/>
    <lineage>
        <taxon>Bacteria</taxon>
        <taxon>Pseudomonadati</taxon>
        <taxon>Pseudomonadota</taxon>
        <taxon>Alphaproteobacteria</taxon>
        <taxon>Sphingomonadales</taxon>
        <taxon>Sphingomonadaceae</taxon>
        <taxon>Sphingomonas</taxon>
    </lineage>
</organism>
<dbReference type="PRINTS" id="PR00811">
    <property type="entry name" value="BCTERIALGSPD"/>
</dbReference>
<feature type="region of interest" description="Disordered" evidence="2">
    <location>
        <begin position="508"/>
        <end position="560"/>
    </location>
</feature>
<dbReference type="PANTHER" id="PTHR30332:SF17">
    <property type="entry name" value="TYPE IV PILIATION SYSTEM PROTEIN DR_0774-RELATED"/>
    <property type="match status" value="1"/>
</dbReference>
<dbReference type="EMBL" id="BBWU01000037">
    <property type="protein sequence ID" value="GAO39653.1"/>
    <property type="molecule type" value="Genomic_DNA"/>
</dbReference>
<dbReference type="InterPro" id="IPR001775">
    <property type="entry name" value="GspD/PilQ"/>
</dbReference>
<protein>
    <submittedName>
        <fullName evidence="6">Flp pilus assembly protein CpaC</fullName>
    </submittedName>
</protein>
<dbReference type="Pfam" id="PF00263">
    <property type="entry name" value="Secretin"/>
    <property type="match status" value="1"/>
</dbReference>
<accession>A0A0E9MQ78</accession>
<comment type="similarity">
    <text evidence="1">Belongs to the bacterial secretin family.</text>
</comment>
<dbReference type="GO" id="GO:0009306">
    <property type="term" value="P:protein secretion"/>
    <property type="evidence" value="ECO:0007669"/>
    <property type="project" value="InterPro"/>
</dbReference>
<evidence type="ECO:0000256" key="1">
    <source>
        <dbReference type="RuleBase" id="RU004003"/>
    </source>
</evidence>
<feature type="compositionally biased region" description="Polar residues" evidence="2">
    <location>
        <begin position="523"/>
        <end position="536"/>
    </location>
</feature>
<dbReference type="PANTHER" id="PTHR30332">
    <property type="entry name" value="PROBABLE GENERAL SECRETION PATHWAY PROTEIN D"/>
    <property type="match status" value="1"/>
</dbReference>
<gene>
    <name evidence="6" type="primary">cpaC</name>
    <name evidence="6" type="ORF">SCH01S_37_00060</name>
</gene>
<keyword evidence="3" id="KW-0732">Signal</keyword>
<dbReference type="OrthoDB" id="9775455at2"/>
<evidence type="ECO:0000256" key="3">
    <source>
        <dbReference type="SAM" id="SignalP"/>
    </source>
</evidence>
<feature type="domain" description="Pilus formation protein N-terminal" evidence="5">
    <location>
        <begin position="52"/>
        <end position="120"/>
    </location>
</feature>
<dbReference type="RefSeq" id="WP_157032876.1">
    <property type="nucleotide sequence ID" value="NZ_BBWU01000037.1"/>
</dbReference>
<dbReference type="InterPro" id="IPR032789">
    <property type="entry name" value="T2SS-T3SS_pil_N"/>
</dbReference>
<dbReference type="GO" id="GO:0015627">
    <property type="term" value="C:type II protein secretion system complex"/>
    <property type="evidence" value="ECO:0007669"/>
    <property type="project" value="TreeGrafter"/>
</dbReference>
<evidence type="ECO:0000259" key="5">
    <source>
        <dbReference type="Pfam" id="PF13629"/>
    </source>
</evidence>
<sequence length="560" mass="58014">MRKHTVLMRTAAAALATVLAASYPTAANAADAGGRTARVANLPAGTQRPTSEVLLSIGQGQLVTLPTGIANVWTSNPTVADVYVSNPRQIHLFGKDAGEATVFATTASGQVVYATNVRVNQNITSLDKMLKLAFPDAQIAVTTAGQLAVLTGTIGSPEDSAAAERLVLTALNPGVNVSDPAAALKMGVINRLKTATPLQVNLQVRIAEVSRDLVKEIGNNLLTRDQTGGFLFGVAQGRNFGSIGNADISKFPTVPASNFFPGATGTIPINPATGLPVNPANPGTLYNFDKLGQGAGKTSIALAGRLFGIDVASALDLAETEGLVSTLANPNLTALSGETASFLAGGEIPIPLAQGLGQIGVEYKQYGVSLAFTPTVLADGRISMRVRPEVSELSTTGSVTLNGFQIPALTTRRAETTVELGSGQSFMIGGLLQNKHFDQIDKAPGVGDIPILGALFRSTRFRHSETELVIIITPYLVRPTNGAIPLPTDGYKSATDAARVLMGKNFTGESGVQRPLPTMAPPQVQSAGQPVSQATPLLQAPAKSADRKTDAAPAPGFSLK</sequence>
<evidence type="ECO:0000313" key="7">
    <source>
        <dbReference type="Proteomes" id="UP000033202"/>
    </source>
</evidence>
<evidence type="ECO:0000313" key="6">
    <source>
        <dbReference type="EMBL" id="GAO39653.1"/>
    </source>
</evidence>
<dbReference type="Proteomes" id="UP000033202">
    <property type="component" value="Unassembled WGS sequence"/>
</dbReference>
<proteinExistence type="inferred from homology"/>